<accession>A0A076PTD0</accession>
<sequence length="126" mass="14749">MKVSFFWIFSQDEKYPDCCTDIISEDGVDILACLLNDDGGQGYKNSIEWIDYGISKINKVIGNELKDFSWDRDSWGVNLRDDMAVIYSLLDDEYFVTMKINDFYDVLLRWRDFLNEDGENSVVVQK</sequence>
<dbReference type="RefSeq" id="WP_144244925.1">
    <property type="nucleotide sequence ID" value="NZ_CP006704.1"/>
</dbReference>
<reference evidence="1 2" key="1">
    <citation type="journal article" date="2014" name="Genome Announc.">
        <title>Complete Genome Sequence of Polychlorinated Biphenyl Degrader Comamonas testosteroni TK102 (NBRC 109938).</title>
        <authorList>
            <person name="Fukuda K."/>
            <person name="Hosoyama A."/>
            <person name="Tsuchikane K."/>
            <person name="Ohji S."/>
            <person name="Yamazoe A."/>
            <person name="Fujita N."/>
            <person name="Shintani M."/>
            <person name="Kimbara K."/>
        </authorList>
    </citation>
    <scope>NUCLEOTIDE SEQUENCE [LARGE SCALE GENOMIC DNA]</scope>
    <source>
        <strain evidence="1">TK102</strain>
    </source>
</reference>
<dbReference type="Proteomes" id="UP000028782">
    <property type="component" value="Chromosome"/>
</dbReference>
<evidence type="ECO:0000313" key="1">
    <source>
        <dbReference type="EMBL" id="AIJ46587.1"/>
    </source>
</evidence>
<dbReference type="EMBL" id="CP006704">
    <property type="protein sequence ID" value="AIJ46587.1"/>
    <property type="molecule type" value="Genomic_DNA"/>
</dbReference>
<protein>
    <submittedName>
        <fullName evidence="1">Protein involved in mRNA turnover and stability</fullName>
    </submittedName>
</protein>
<organism evidence="1 2">
    <name type="scientific">Comamonas testosteroni TK102</name>
    <dbReference type="NCBI Taxonomy" id="1392005"/>
    <lineage>
        <taxon>Bacteria</taxon>
        <taxon>Pseudomonadati</taxon>
        <taxon>Pseudomonadota</taxon>
        <taxon>Betaproteobacteria</taxon>
        <taxon>Burkholderiales</taxon>
        <taxon>Comamonadaceae</taxon>
        <taxon>Comamonas</taxon>
    </lineage>
</organism>
<evidence type="ECO:0000313" key="2">
    <source>
        <dbReference type="Proteomes" id="UP000028782"/>
    </source>
</evidence>
<proteinExistence type="predicted"/>
<dbReference type="AlphaFoldDB" id="A0A076PTD0"/>
<dbReference type="HOGENOM" id="CLU_1957687_0_0_4"/>
<name>A0A076PTD0_COMTE</name>
<gene>
    <name evidence="1" type="ORF">O987_12343</name>
</gene>
<dbReference type="KEGG" id="ctes:O987_12343"/>